<organism evidence="2 3">
    <name type="scientific">Rhodosorus marinus</name>
    <dbReference type="NCBI Taxonomy" id="101924"/>
    <lineage>
        <taxon>Eukaryota</taxon>
        <taxon>Rhodophyta</taxon>
        <taxon>Stylonematophyceae</taxon>
        <taxon>Stylonematales</taxon>
        <taxon>Stylonemataceae</taxon>
        <taxon>Rhodosorus</taxon>
    </lineage>
</organism>
<comment type="caution">
    <text evidence="2">The sequence shown here is derived from an EMBL/GenBank/DDBJ whole genome shotgun (WGS) entry which is preliminary data.</text>
</comment>
<feature type="region of interest" description="Disordered" evidence="1">
    <location>
        <begin position="375"/>
        <end position="513"/>
    </location>
</feature>
<feature type="compositionally biased region" description="Low complexity" evidence="1">
    <location>
        <begin position="487"/>
        <end position="501"/>
    </location>
</feature>
<reference evidence="2 3" key="1">
    <citation type="journal article" date="2023" name="Nat. Commun.">
        <title>Origin of minicircular mitochondrial genomes in red algae.</title>
        <authorList>
            <person name="Lee Y."/>
            <person name="Cho C.H."/>
            <person name="Lee Y.M."/>
            <person name="Park S.I."/>
            <person name="Yang J.H."/>
            <person name="West J.A."/>
            <person name="Bhattacharya D."/>
            <person name="Yoon H.S."/>
        </authorList>
    </citation>
    <scope>NUCLEOTIDE SEQUENCE [LARGE SCALE GENOMIC DNA]</scope>
    <source>
        <strain evidence="2 3">CCMP1338</strain>
        <tissue evidence="2">Whole cell</tissue>
    </source>
</reference>
<dbReference type="EMBL" id="JAMWBK010000007">
    <property type="protein sequence ID" value="KAJ8903576.1"/>
    <property type="molecule type" value="Genomic_DNA"/>
</dbReference>
<feature type="compositionally biased region" description="Acidic residues" evidence="1">
    <location>
        <begin position="410"/>
        <end position="481"/>
    </location>
</feature>
<keyword evidence="3" id="KW-1185">Reference proteome</keyword>
<evidence type="ECO:0008006" key="4">
    <source>
        <dbReference type="Google" id="ProtNLM"/>
    </source>
</evidence>
<name>A0AAV8UM22_9RHOD</name>
<proteinExistence type="predicted"/>
<feature type="compositionally biased region" description="Basic and acidic residues" evidence="1">
    <location>
        <begin position="375"/>
        <end position="387"/>
    </location>
</feature>
<feature type="region of interest" description="Disordered" evidence="1">
    <location>
        <begin position="619"/>
        <end position="704"/>
    </location>
</feature>
<accession>A0AAV8UM22</accession>
<gene>
    <name evidence="2" type="ORF">NDN08_004680</name>
</gene>
<protein>
    <recommendedName>
        <fullName evidence="4">MACPF domain-containing protein</fullName>
    </recommendedName>
</protein>
<dbReference type="Proteomes" id="UP001157974">
    <property type="component" value="Unassembled WGS sequence"/>
</dbReference>
<evidence type="ECO:0000256" key="1">
    <source>
        <dbReference type="SAM" id="MobiDB-lite"/>
    </source>
</evidence>
<sequence length="916" mass="100526">MAAPGGLSLPFDLGVTQLGQGFDTSKRLVKGKILETPQAEQVSFDRIRDEGATGDEEQYIPNVSRHTPQLGVQFSLKYAESTSELKDFLEVGGDAELKKGGFSGSIQGSFENAKVDNSEKLYVALKISVTHSIYSIDPLACFLPPEFNPNLGTSGMNIGPYTDAFGDHFVQAVVIGGELTGLLEITKRSGESSEDIKGEAQLDYTGALDISAEAQFSLAAKELTKDRRTEITMVAVGGNVMSCPEDIQALIQLAQEFPLRVLGSSFRDQYEESYKGNAVPTMMITLPYSATKNWISAQSPQDLLSKYVIGDAVDGFNGYDDVKNHIHLILQDYQTYYLREEDLKTLSSIQQEVRQSQLTLLQVLSPRTDIRKTVDEWKKSTKRKESATQEEEQTSGETTETNPAPREADAEAEIETDEPDAGTETEESDAEAETEEPQLEAETEEPQLEAETEEPQLEAETEEPQLEAETEEPQLEAETEEPQVNAETGETTVESGETGEQPVEEEGESVSPMQKAEQILAIGVDRAIFAAVKMDELPSADYFSAQVSATLARAARQFAFEEHLSDGENPDERCSLGHLEILSGETISLSDYSGGSLSTFDAVGLEKLLPMSTIVSTERLNAETERKERETKARLEAEKEDEETTKKEEMASVDAELSGETSEAEPTAVGETQEGAGPSTQPDVDEGATAAEQEQEEKERIVSRVNGMTAVDVLEKYVGESEQASRLEPKWRGLSPQAINETFVHSQGLMVARVETPSNASWSSENGRKKSAADSDFKTLFHIRNLVTDDGRVRQCVFLQCMADSGRSLGFMRVVWPYRGGGIVVLDERASFEAVKYGNDSSYLFYVSAQSAISSKDSVAVTLTSAESGHLIKLEDSMTFTYLSPSIRGPLELDSKPQMVGDRNSFIIRRDRLNLD</sequence>
<dbReference type="AlphaFoldDB" id="A0AAV8UM22"/>
<evidence type="ECO:0000313" key="3">
    <source>
        <dbReference type="Proteomes" id="UP001157974"/>
    </source>
</evidence>
<evidence type="ECO:0000313" key="2">
    <source>
        <dbReference type="EMBL" id="KAJ8903576.1"/>
    </source>
</evidence>
<feature type="compositionally biased region" description="Basic and acidic residues" evidence="1">
    <location>
        <begin position="620"/>
        <end position="637"/>
    </location>
</feature>